<reference evidence="6" key="2">
    <citation type="submission" date="2015-05" db="EMBL/GenBank/DDBJ databases">
        <title>Complete genome sequence of Corynebacterium uterequi DSM 45634, isolated from the uterus of a maiden mare.</title>
        <authorList>
            <person name="Ruckert C."/>
            <person name="Albersmeier A."/>
            <person name="Winkler A."/>
            <person name="Tauch A."/>
        </authorList>
    </citation>
    <scope>NUCLEOTIDE SEQUENCE [LARGE SCALE GENOMIC DNA]</scope>
    <source>
        <strain evidence="6">DSM 45634</strain>
    </source>
</reference>
<keyword evidence="1 5" id="KW-0436">Ligase</keyword>
<dbReference type="GO" id="GO:0005737">
    <property type="term" value="C:cytoplasm"/>
    <property type="evidence" value="ECO:0007669"/>
    <property type="project" value="TreeGrafter"/>
</dbReference>
<dbReference type="Proteomes" id="UP000035548">
    <property type="component" value="Chromosome"/>
</dbReference>
<keyword evidence="2" id="KW-0092">Biotin</keyword>
<dbReference type="InterPro" id="IPR045864">
    <property type="entry name" value="aa-tRNA-synth_II/BPL/LPL"/>
</dbReference>
<dbReference type="GO" id="GO:0004077">
    <property type="term" value="F:biotin--[biotin carboxyl-carrier protein] ligase activity"/>
    <property type="evidence" value="ECO:0007669"/>
    <property type="project" value="UniProtKB-EC"/>
</dbReference>
<reference evidence="5 6" key="1">
    <citation type="journal article" date="2015" name="Genome Announc.">
        <title>Virulence Factor Genes Detected in the Complete Genome Sequence of Corynebacterium uterequi DSM 45634, Isolated from the Uterus of a Maiden Mare.</title>
        <authorList>
            <person name="Ruckert C."/>
            <person name="Kriete M."/>
            <person name="Jaenicke S."/>
            <person name="Winkler A."/>
            <person name="Tauch A."/>
        </authorList>
    </citation>
    <scope>NUCLEOTIDE SEQUENCE [LARGE SCALE GENOMIC DNA]</scope>
    <source>
        <strain evidence="5 6">DSM 45634</strain>
    </source>
</reference>
<sequence>MVSVIDYQLLRAELTPRPFAQVDWVDSTGSTNADLLAAGPRDAVALLAGEQTAARGRLGRAWTSPAGEQLAASLSLVVPAADAGRLGTLPLAVGVGIVDAITAYLPQAGLKWPNDVLVSGRKLCGVLAEAAAVDGGFHVVVGFGLNTAMPAAHLPVPHATSLLVEGVEVDPTRLAVDVLTGVAERLAQWRAGDARLLADYRDACLTLGRHVRVDTPQGEVIGVAQAVADDGRIAIDGQWFSAGDVTHLRGWSQ</sequence>
<dbReference type="InterPro" id="IPR004408">
    <property type="entry name" value="Biotin_CoA_COase_ligase"/>
</dbReference>
<dbReference type="Pfam" id="PF03099">
    <property type="entry name" value="BPL_LplA_LipB"/>
    <property type="match status" value="1"/>
</dbReference>
<protein>
    <recommendedName>
        <fullName evidence="3">biotin--[biotin carboxyl-carrier protein] ligase</fullName>
        <ecNumber evidence="3">6.3.4.15</ecNumber>
    </recommendedName>
</protein>
<dbReference type="KEGG" id="cut:CUTER_02455"/>
<dbReference type="PANTHER" id="PTHR12835:SF5">
    <property type="entry name" value="BIOTIN--PROTEIN LIGASE"/>
    <property type="match status" value="1"/>
</dbReference>
<gene>
    <name evidence="5" type="ORF">CUTER_02455</name>
</gene>
<accession>A0A0G3HAW3</accession>
<name>A0A0G3HAW3_9CORY</name>
<dbReference type="AlphaFoldDB" id="A0A0G3HAW3"/>
<dbReference type="InterPro" id="IPR003142">
    <property type="entry name" value="BPL_C"/>
</dbReference>
<dbReference type="NCBIfam" id="TIGR00121">
    <property type="entry name" value="birA_ligase"/>
    <property type="match status" value="1"/>
</dbReference>
<keyword evidence="6" id="KW-1185">Reference proteome</keyword>
<organism evidence="5 6">
    <name type="scientific">Corynebacterium uterequi</name>
    <dbReference type="NCBI Taxonomy" id="1072256"/>
    <lineage>
        <taxon>Bacteria</taxon>
        <taxon>Bacillati</taxon>
        <taxon>Actinomycetota</taxon>
        <taxon>Actinomycetes</taxon>
        <taxon>Mycobacteriales</taxon>
        <taxon>Corynebacteriaceae</taxon>
        <taxon>Corynebacterium</taxon>
    </lineage>
</organism>
<dbReference type="Gene3D" id="2.30.30.100">
    <property type="match status" value="1"/>
</dbReference>
<dbReference type="PROSITE" id="PS51733">
    <property type="entry name" value="BPL_LPL_CATALYTIC"/>
    <property type="match status" value="1"/>
</dbReference>
<dbReference type="Gene3D" id="3.30.930.10">
    <property type="entry name" value="Bira Bifunctional Protein, Domain 2"/>
    <property type="match status" value="1"/>
</dbReference>
<dbReference type="InterPro" id="IPR004143">
    <property type="entry name" value="BPL_LPL_catalytic"/>
</dbReference>
<evidence type="ECO:0000313" key="5">
    <source>
        <dbReference type="EMBL" id="AKK10506.1"/>
    </source>
</evidence>
<evidence type="ECO:0000256" key="2">
    <source>
        <dbReference type="ARBA" id="ARBA00023267"/>
    </source>
</evidence>
<dbReference type="CDD" id="cd16442">
    <property type="entry name" value="BPL"/>
    <property type="match status" value="1"/>
</dbReference>
<evidence type="ECO:0000313" key="6">
    <source>
        <dbReference type="Proteomes" id="UP000035548"/>
    </source>
</evidence>
<dbReference type="STRING" id="1072256.CUTER_02455"/>
<dbReference type="EMBL" id="CP011546">
    <property type="protein sequence ID" value="AKK10506.1"/>
    <property type="molecule type" value="Genomic_DNA"/>
</dbReference>
<dbReference type="PATRIC" id="fig|1072256.5.peg.486"/>
<evidence type="ECO:0000256" key="3">
    <source>
        <dbReference type="ARBA" id="ARBA00024227"/>
    </source>
</evidence>
<feature type="domain" description="BPL/LPL catalytic" evidence="4">
    <location>
        <begin position="13"/>
        <end position="190"/>
    </location>
</feature>
<evidence type="ECO:0000256" key="1">
    <source>
        <dbReference type="ARBA" id="ARBA00022598"/>
    </source>
</evidence>
<dbReference type="PANTHER" id="PTHR12835">
    <property type="entry name" value="BIOTIN PROTEIN LIGASE"/>
    <property type="match status" value="1"/>
</dbReference>
<dbReference type="Pfam" id="PF02237">
    <property type="entry name" value="BPL_C"/>
    <property type="match status" value="1"/>
</dbReference>
<dbReference type="EC" id="6.3.4.15" evidence="3"/>
<dbReference type="SUPFAM" id="SSF55681">
    <property type="entry name" value="Class II aaRS and biotin synthetases"/>
    <property type="match status" value="1"/>
</dbReference>
<proteinExistence type="predicted"/>
<evidence type="ECO:0000259" key="4">
    <source>
        <dbReference type="PROSITE" id="PS51733"/>
    </source>
</evidence>